<evidence type="ECO:0000256" key="1">
    <source>
        <dbReference type="ARBA" id="ARBA00022801"/>
    </source>
</evidence>
<dbReference type="AlphaFoldDB" id="A0A512RMW7"/>
<dbReference type="GO" id="GO:0004565">
    <property type="term" value="F:beta-galactosidase activity"/>
    <property type="evidence" value="ECO:0007669"/>
    <property type="project" value="InterPro"/>
</dbReference>
<evidence type="ECO:0000259" key="5">
    <source>
        <dbReference type="Pfam" id="PF18120"/>
    </source>
</evidence>
<organism evidence="6 7">
    <name type="scientific">Chitinophaga cymbidii</name>
    <dbReference type="NCBI Taxonomy" id="1096750"/>
    <lineage>
        <taxon>Bacteria</taxon>
        <taxon>Pseudomonadati</taxon>
        <taxon>Bacteroidota</taxon>
        <taxon>Chitinophagia</taxon>
        <taxon>Chitinophagales</taxon>
        <taxon>Chitinophagaceae</taxon>
        <taxon>Chitinophaga</taxon>
    </lineage>
</organism>
<dbReference type="InterPro" id="IPR040719">
    <property type="entry name" value="DUF5597"/>
</dbReference>
<dbReference type="Pfam" id="PF18120">
    <property type="entry name" value="DUF5597"/>
    <property type="match status" value="1"/>
</dbReference>
<keyword evidence="3" id="KW-0732">Signal</keyword>
<accession>A0A512RMW7</accession>
<evidence type="ECO:0000259" key="4">
    <source>
        <dbReference type="Pfam" id="PF02449"/>
    </source>
</evidence>
<dbReference type="Gene3D" id="3.20.20.80">
    <property type="entry name" value="Glycosidases"/>
    <property type="match status" value="1"/>
</dbReference>
<evidence type="ECO:0000256" key="3">
    <source>
        <dbReference type="SAM" id="SignalP"/>
    </source>
</evidence>
<feature type="chain" id="PRO_5022013656" evidence="3">
    <location>
        <begin position="22"/>
        <end position="543"/>
    </location>
</feature>
<dbReference type="InterPro" id="IPR013529">
    <property type="entry name" value="Glyco_hydro_42_N"/>
</dbReference>
<dbReference type="OrthoDB" id="9800974at2"/>
<dbReference type="GO" id="GO:0005975">
    <property type="term" value="P:carbohydrate metabolic process"/>
    <property type="evidence" value="ECO:0007669"/>
    <property type="project" value="InterPro"/>
</dbReference>
<comment type="caution">
    <text evidence="6">The sequence shown here is derived from an EMBL/GenBank/DDBJ whole genome shotgun (WGS) entry which is preliminary data.</text>
</comment>
<keyword evidence="7" id="KW-1185">Reference proteome</keyword>
<dbReference type="FunFam" id="3.20.20.80:FF:000135">
    <property type="entry name" value="Beta-galactosidase, putative, bgl35A"/>
    <property type="match status" value="1"/>
</dbReference>
<feature type="domain" description="Glycoside hydrolase family 42 N-terminal" evidence="4">
    <location>
        <begin position="64"/>
        <end position="219"/>
    </location>
</feature>
<feature type="signal peptide" evidence="3">
    <location>
        <begin position="1"/>
        <end position="21"/>
    </location>
</feature>
<dbReference type="EMBL" id="BKAU01000004">
    <property type="protein sequence ID" value="GEP97054.1"/>
    <property type="molecule type" value="Genomic_DNA"/>
</dbReference>
<dbReference type="GO" id="GO:0009341">
    <property type="term" value="C:beta-galactosidase complex"/>
    <property type="evidence" value="ECO:0007669"/>
    <property type="project" value="InterPro"/>
</dbReference>
<dbReference type="InterPro" id="IPR017853">
    <property type="entry name" value="GH"/>
</dbReference>
<feature type="domain" description="DUF5597" evidence="5">
    <location>
        <begin position="391"/>
        <end position="512"/>
    </location>
</feature>
<dbReference type="Pfam" id="PF02449">
    <property type="entry name" value="Glyco_hydro_42"/>
    <property type="match status" value="1"/>
</dbReference>
<evidence type="ECO:0000256" key="2">
    <source>
        <dbReference type="ARBA" id="ARBA00023295"/>
    </source>
</evidence>
<dbReference type="Proteomes" id="UP000321436">
    <property type="component" value="Unassembled WGS sequence"/>
</dbReference>
<dbReference type="SUPFAM" id="SSF51445">
    <property type="entry name" value="(Trans)glycosidases"/>
    <property type="match status" value="1"/>
</dbReference>
<dbReference type="Gene3D" id="2.60.220.20">
    <property type="entry name" value="putative beta-Galactosidase from caulobacter crescentus"/>
    <property type="match status" value="1"/>
</dbReference>
<protein>
    <submittedName>
        <fullName evidence="6">Beta-galactosidase</fullName>
    </submittedName>
</protein>
<dbReference type="RefSeq" id="WP_146864267.1">
    <property type="nucleotide sequence ID" value="NZ_BKAU01000004.1"/>
</dbReference>
<evidence type="ECO:0000313" key="7">
    <source>
        <dbReference type="Proteomes" id="UP000321436"/>
    </source>
</evidence>
<keyword evidence="2" id="KW-0326">Glycosidase</keyword>
<keyword evidence="1" id="KW-0378">Hydrolase</keyword>
<evidence type="ECO:0000313" key="6">
    <source>
        <dbReference type="EMBL" id="GEP97054.1"/>
    </source>
</evidence>
<gene>
    <name evidence="6" type="ORF">CCY01nite_33140</name>
</gene>
<reference evidence="6 7" key="1">
    <citation type="submission" date="2019-07" db="EMBL/GenBank/DDBJ databases">
        <title>Whole genome shotgun sequence of Chitinophaga cymbidii NBRC 109752.</title>
        <authorList>
            <person name="Hosoyama A."/>
            <person name="Uohara A."/>
            <person name="Ohji S."/>
            <person name="Ichikawa N."/>
        </authorList>
    </citation>
    <scope>NUCLEOTIDE SEQUENCE [LARGE SCALE GENOMIC DNA]</scope>
    <source>
        <strain evidence="6 7">NBRC 109752</strain>
    </source>
</reference>
<proteinExistence type="predicted"/>
<name>A0A512RMW7_9BACT</name>
<sequence>MKNIRIISLITAFLCCSLAGAAQSRQLPSFVKKQQGKGYSFLVDGKPYLMLGAQLWNSSNWPYILEKTWPQLRELHCNTLEAPIYWQNVEPEPGRFNFSELDSLIAGARRENIRLILLWFGSYKNGSSQYAPEWILSNPDRYPRMRDAGGAELLLLSPVAPANLDADKKAFAAMMRHLKKTDAQQQTVIMVQVQNEAGSLGTDRDYSEGANAVFNAAVPAKLVQQLGKRAGIWKEVFGIDAPESFNAYHIASYINEVAAAGKQEYALPMFANAWLREHRFRRPGDYPSGGPTSNMFDIWKAVAGNMVLLAPDIYQNNLAAIDDICGKYDRPDNPLFIPETGKGLDFARYHFHMIGNHGALGVAVYGIDPFHADPHDERRKDRLDDKFAGIAANYRLLHGAMDEVLALQGTGRLKAVIEEHNRSEQLVNFDGYDILFTFGYPSYKKDRSSSGRALVAQLNANEFLLIGFDAKFQFRPTYGSGAQSAEMILVEEGYYEKGKWVRKRLWNGDEVYHSTLLPEGVILKIKLRPAGKAFSGEMKANFE</sequence>